<feature type="region of interest" description="Disordered" evidence="1">
    <location>
        <begin position="118"/>
        <end position="177"/>
    </location>
</feature>
<reference evidence="2" key="1">
    <citation type="journal article" date="2009" name="PLoS Genet.">
        <title>Sequencing, mapping, and analysis of 27,455 maize full-length cDNAs.</title>
        <authorList>
            <person name="Soderlund C."/>
            <person name="Descour A."/>
            <person name="Kudrna D."/>
            <person name="Bomhoff M."/>
            <person name="Boyd L."/>
            <person name="Currie J."/>
            <person name="Angelova A."/>
            <person name="Collura K."/>
            <person name="Wissotski M."/>
            <person name="Ashley E."/>
            <person name="Morrow D."/>
            <person name="Fernandes J."/>
            <person name="Walbot V."/>
            <person name="Yu Y."/>
        </authorList>
    </citation>
    <scope>NUCLEOTIDE SEQUENCE</scope>
    <source>
        <strain evidence="2">B73</strain>
    </source>
</reference>
<accession>C4J3N2</accession>
<name>C4J3N2_MAIZE</name>
<dbReference type="EMBL" id="BT085429">
    <property type="protein sequence ID" value="ACR35782.1"/>
    <property type="molecule type" value="mRNA"/>
</dbReference>
<evidence type="ECO:0000256" key="1">
    <source>
        <dbReference type="SAM" id="MobiDB-lite"/>
    </source>
</evidence>
<feature type="region of interest" description="Disordered" evidence="1">
    <location>
        <begin position="1"/>
        <end position="88"/>
    </location>
</feature>
<feature type="compositionally biased region" description="Low complexity" evidence="1">
    <location>
        <begin position="47"/>
        <end position="64"/>
    </location>
</feature>
<sequence length="177" mass="18630">MWARNTAQRARPTVCAPDSAVRSRASRPLAPNADSSAGSDASGGGRLAFAAPALASRASRRPSGTAHRGPPSRLTASRAARARMSAQETVALQDASTWALMASMTSYPRSELALGPAFFSPVKLPGTSSSKTEASQPLTKQSWKKRRRRDAPMRGSARTARATPRRTMGCSPGHVAS</sequence>
<feature type="compositionally biased region" description="Low complexity" evidence="1">
    <location>
        <begin position="157"/>
        <end position="167"/>
    </location>
</feature>
<feature type="compositionally biased region" description="Polar residues" evidence="1">
    <location>
        <begin position="126"/>
        <end position="141"/>
    </location>
</feature>
<feature type="compositionally biased region" description="Low complexity" evidence="1">
    <location>
        <begin position="72"/>
        <end position="86"/>
    </location>
</feature>
<reference evidence="2" key="2">
    <citation type="submission" date="2012-06" db="EMBL/GenBank/DDBJ databases">
        <authorList>
            <person name="Yu Y."/>
            <person name="Currie J."/>
            <person name="Lomeli R."/>
            <person name="Angelova A."/>
            <person name="Collura K."/>
            <person name="Wissotski M."/>
            <person name="Campos D."/>
            <person name="Kudrna D."/>
            <person name="Golser W."/>
            <person name="Ashely E."/>
            <person name="Descour A."/>
            <person name="Fernandes J."/>
            <person name="Soderlund C."/>
            <person name="Walbot V."/>
        </authorList>
    </citation>
    <scope>NUCLEOTIDE SEQUENCE</scope>
    <source>
        <strain evidence="2">B73</strain>
    </source>
</reference>
<organism evidence="2">
    <name type="scientific">Zea mays</name>
    <name type="common">Maize</name>
    <dbReference type="NCBI Taxonomy" id="4577"/>
    <lineage>
        <taxon>Eukaryota</taxon>
        <taxon>Viridiplantae</taxon>
        <taxon>Streptophyta</taxon>
        <taxon>Embryophyta</taxon>
        <taxon>Tracheophyta</taxon>
        <taxon>Spermatophyta</taxon>
        <taxon>Magnoliopsida</taxon>
        <taxon>Liliopsida</taxon>
        <taxon>Poales</taxon>
        <taxon>Poaceae</taxon>
        <taxon>PACMAD clade</taxon>
        <taxon>Panicoideae</taxon>
        <taxon>Andropogonodae</taxon>
        <taxon>Andropogoneae</taxon>
        <taxon>Tripsacinae</taxon>
        <taxon>Zea</taxon>
    </lineage>
</organism>
<protein>
    <submittedName>
        <fullName evidence="2">Uncharacterized protein</fullName>
    </submittedName>
</protein>
<proteinExistence type="evidence at transcript level"/>
<dbReference type="AlphaFoldDB" id="C4J3N2"/>
<evidence type="ECO:0000313" key="2">
    <source>
        <dbReference type="EMBL" id="ACR35782.1"/>
    </source>
</evidence>